<evidence type="ECO:0000256" key="2">
    <source>
        <dbReference type="ARBA" id="ARBA00004430"/>
    </source>
</evidence>
<evidence type="ECO:0000256" key="8">
    <source>
        <dbReference type="ARBA" id="ARBA00043971"/>
    </source>
</evidence>
<proteinExistence type="inferred from homology"/>
<dbReference type="GO" id="GO:0042073">
    <property type="term" value="P:intraciliary transport"/>
    <property type="evidence" value="ECO:0007669"/>
    <property type="project" value="TreeGrafter"/>
</dbReference>
<evidence type="ECO:0000259" key="11">
    <source>
        <dbReference type="Pfam" id="PF17749"/>
    </source>
</evidence>
<feature type="domain" description="TRAF3-interacting protein 1 C-terminal" evidence="11">
    <location>
        <begin position="463"/>
        <end position="519"/>
    </location>
</feature>
<keyword evidence="7" id="KW-0966">Cell projection</keyword>
<feature type="domain" description="TRAF3-interacting protein 1 N-terminal" evidence="10">
    <location>
        <begin position="13"/>
        <end position="125"/>
    </location>
</feature>
<evidence type="ECO:0000313" key="13">
    <source>
        <dbReference type="Proteomes" id="UP000822688"/>
    </source>
</evidence>
<comment type="subcellular location">
    <subcellularLocation>
        <location evidence="2">Cytoplasm</location>
        <location evidence="2">Cytoskeleton</location>
        <location evidence="2">Cilium axoneme</location>
    </subcellularLocation>
    <subcellularLocation>
        <location evidence="1">Cytoplasm</location>
        <location evidence="1">Cytoskeleton</location>
        <location evidence="1">Cilium basal body</location>
    </subcellularLocation>
</comment>
<dbReference type="Pfam" id="PF10243">
    <property type="entry name" value="MIP-T3"/>
    <property type="match status" value="1"/>
</dbReference>
<dbReference type="PANTHER" id="PTHR31363">
    <property type="entry name" value="TRAF3-INTERACTING PROTEIN 1"/>
    <property type="match status" value="1"/>
</dbReference>
<accession>A0A8T0GJU2</accession>
<dbReference type="GO" id="GO:0005930">
    <property type="term" value="C:axoneme"/>
    <property type="evidence" value="ECO:0007669"/>
    <property type="project" value="UniProtKB-SubCell"/>
</dbReference>
<dbReference type="Pfam" id="PF17749">
    <property type="entry name" value="MIP-T3_C"/>
    <property type="match status" value="1"/>
</dbReference>
<keyword evidence="5" id="KW-0175">Coiled coil</keyword>
<dbReference type="EMBL" id="CM026431">
    <property type="protein sequence ID" value="KAG0559280.1"/>
    <property type="molecule type" value="Genomic_DNA"/>
</dbReference>
<dbReference type="AlphaFoldDB" id="A0A8T0GJU2"/>
<dbReference type="InterPro" id="IPR018799">
    <property type="entry name" value="TRAF3IP1"/>
</dbReference>
<evidence type="ECO:0008006" key="14">
    <source>
        <dbReference type="Google" id="ProtNLM"/>
    </source>
</evidence>
<evidence type="ECO:0000256" key="4">
    <source>
        <dbReference type="ARBA" id="ARBA00022794"/>
    </source>
</evidence>
<dbReference type="Proteomes" id="UP000822688">
    <property type="component" value="Chromosome 10"/>
</dbReference>
<protein>
    <recommendedName>
        <fullName evidence="14">TRAF3-interacting protein 1 N-terminal domain-containing protein</fullName>
    </recommendedName>
</protein>
<feature type="compositionally biased region" description="Low complexity" evidence="9">
    <location>
        <begin position="372"/>
        <end position="389"/>
    </location>
</feature>
<dbReference type="InterPro" id="IPR042576">
    <property type="entry name" value="TRAF3IP1_N_sf"/>
</dbReference>
<feature type="compositionally biased region" description="Polar residues" evidence="9">
    <location>
        <begin position="233"/>
        <end position="245"/>
    </location>
</feature>
<dbReference type="InterPro" id="IPR040468">
    <property type="entry name" value="TRAF3IP1_N"/>
</dbReference>
<evidence type="ECO:0000259" key="10">
    <source>
        <dbReference type="Pfam" id="PF10243"/>
    </source>
</evidence>
<dbReference type="GO" id="GO:0008017">
    <property type="term" value="F:microtubule binding"/>
    <property type="evidence" value="ECO:0007669"/>
    <property type="project" value="InterPro"/>
</dbReference>
<gene>
    <name evidence="12" type="ORF">KC19_10G093100</name>
</gene>
<evidence type="ECO:0000256" key="5">
    <source>
        <dbReference type="ARBA" id="ARBA00023054"/>
    </source>
</evidence>
<dbReference type="GO" id="GO:0030992">
    <property type="term" value="C:intraciliary transport particle B"/>
    <property type="evidence" value="ECO:0007669"/>
    <property type="project" value="TreeGrafter"/>
</dbReference>
<dbReference type="PANTHER" id="PTHR31363:SF0">
    <property type="entry name" value="TRAF3-INTERACTING PROTEIN 1"/>
    <property type="match status" value="1"/>
</dbReference>
<dbReference type="Gene3D" id="1.10.418.50">
    <property type="entry name" value="Microtubule-binding protein MIP-T3"/>
    <property type="match status" value="1"/>
</dbReference>
<sequence>MAKMYQGQPLLQYWEATQKVLQGDIPIVRRPRLTEALLKKPPFRFLHDIITEVCRQTGFAGGLFTQEEQISSNMKDKESKVAYLWKIVNCVGITLNAHVPARPLKIVSGMEPEQTNIFLQMLAAATIVDSPVRQRAVSRVLFGEKMPTPEQGTMEWAHRYFLLSGCVLPGMNDGGAATNRNAEETMAASLLGITSQHPAPSNEYLDPKTTGKEEMDKNNLQKLHHVGNPASLPPTQQSLPSTRGNSRGLVTPASVCGRPEEKFVKEGAIEPLMTLTSTDEAWPPLLQAPSDANLRDCGAPHQHMLDMPPSTARTETLPAAARPMTVGGDGRGNFNAWTARLDTLGAFPPFGARPQSARKGPPKIHNSIVTAEKAQPKSSAAAPPAIASSLMGGGGSGKETCSRRRPSILLDSEVQDDEESDALPVLLPAQQHLPEALVSSAGSGKFGESIAASTEGLENAAERRADDDSVEEQDMLLGAIEATKEDAQTRQEEVQKLRVMVQSLCQATNPLGKSIDYLQVGRRMRKP</sequence>
<feature type="region of interest" description="Disordered" evidence="9">
    <location>
        <begin position="372"/>
        <end position="416"/>
    </location>
</feature>
<organism evidence="12 13">
    <name type="scientific">Ceratodon purpureus</name>
    <name type="common">Fire moss</name>
    <name type="synonym">Dicranum purpureum</name>
    <dbReference type="NCBI Taxonomy" id="3225"/>
    <lineage>
        <taxon>Eukaryota</taxon>
        <taxon>Viridiplantae</taxon>
        <taxon>Streptophyta</taxon>
        <taxon>Embryophyta</taxon>
        <taxon>Bryophyta</taxon>
        <taxon>Bryophytina</taxon>
        <taxon>Bryopsida</taxon>
        <taxon>Dicranidae</taxon>
        <taxon>Pseudoditrichales</taxon>
        <taxon>Ditrichaceae</taxon>
        <taxon>Ceratodon</taxon>
    </lineage>
</organism>
<evidence type="ECO:0000256" key="7">
    <source>
        <dbReference type="ARBA" id="ARBA00023273"/>
    </source>
</evidence>
<evidence type="ECO:0000256" key="9">
    <source>
        <dbReference type="SAM" id="MobiDB-lite"/>
    </source>
</evidence>
<dbReference type="GO" id="GO:0036064">
    <property type="term" value="C:ciliary basal body"/>
    <property type="evidence" value="ECO:0007669"/>
    <property type="project" value="TreeGrafter"/>
</dbReference>
<dbReference type="GO" id="GO:0060271">
    <property type="term" value="P:cilium assembly"/>
    <property type="evidence" value="ECO:0007669"/>
    <property type="project" value="TreeGrafter"/>
</dbReference>
<keyword evidence="6" id="KW-0206">Cytoskeleton</keyword>
<dbReference type="GO" id="GO:0070507">
    <property type="term" value="P:regulation of microtubule cytoskeleton organization"/>
    <property type="evidence" value="ECO:0007669"/>
    <property type="project" value="TreeGrafter"/>
</dbReference>
<evidence type="ECO:0000313" key="12">
    <source>
        <dbReference type="EMBL" id="KAG0559280.1"/>
    </source>
</evidence>
<reference evidence="12" key="1">
    <citation type="submission" date="2020-06" db="EMBL/GenBank/DDBJ databases">
        <title>WGS assembly of Ceratodon purpureus strain R40.</title>
        <authorList>
            <person name="Carey S.B."/>
            <person name="Jenkins J."/>
            <person name="Shu S."/>
            <person name="Lovell J.T."/>
            <person name="Sreedasyam A."/>
            <person name="Maumus F."/>
            <person name="Tiley G.P."/>
            <person name="Fernandez-Pozo N."/>
            <person name="Barry K."/>
            <person name="Chen C."/>
            <person name="Wang M."/>
            <person name="Lipzen A."/>
            <person name="Daum C."/>
            <person name="Saski C.A."/>
            <person name="Payton A.C."/>
            <person name="Mcbreen J.C."/>
            <person name="Conrad R.E."/>
            <person name="Kollar L.M."/>
            <person name="Olsson S."/>
            <person name="Huttunen S."/>
            <person name="Landis J.B."/>
            <person name="Wickett N.J."/>
            <person name="Johnson M.G."/>
            <person name="Rensing S.A."/>
            <person name="Grimwood J."/>
            <person name="Schmutz J."/>
            <person name="Mcdaniel S.F."/>
        </authorList>
    </citation>
    <scope>NUCLEOTIDE SEQUENCE</scope>
    <source>
        <strain evidence="12">R40</strain>
    </source>
</reference>
<name>A0A8T0GJU2_CERPU</name>
<dbReference type="FunFam" id="1.10.418.50:FF:000004">
    <property type="entry name" value="Predicted protein"/>
    <property type="match status" value="1"/>
</dbReference>
<keyword evidence="4" id="KW-0970">Cilium biogenesis/degradation</keyword>
<evidence type="ECO:0000256" key="3">
    <source>
        <dbReference type="ARBA" id="ARBA00022490"/>
    </source>
</evidence>
<evidence type="ECO:0000256" key="1">
    <source>
        <dbReference type="ARBA" id="ARBA00004120"/>
    </source>
</evidence>
<comment type="caution">
    <text evidence="12">The sequence shown here is derived from an EMBL/GenBank/DDBJ whole genome shotgun (WGS) entry which is preliminary data.</text>
</comment>
<feature type="region of interest" description="Disordered" evidence="9">
    <location>
        <begin position="225"/>
        <end position="253"/>
    </location>
</feature>
<keyword evidence="13" id="KW-1185">Reference proteome</keyword>
<keyword evidence="3" id="KW-0963">Cytoplasm</keyword>
<comment type="similarity">
    <text evidence="8">Belongs to the TRAF3IP1 family.</text>
</comment>
<evidence type="ECO:0000256" key="6">
    <source>
        <dbReference type="ARBA" id="ARBA00023212"/>
    </source>
</evidence>
<dbReference type="InterPro" id="IPR041476">
    <property type="entry name" value="TRAF3IP1_C"/>
</dbReference>